<keyword evidence="2" id="KW-1133">Transmembrane helix</keyword>
<comment type="caution">
    <text evidence="3">The sequence shown here is derived from an EMBL/GenBank/DDBJ whole genome shotgun (WGS) entry which is preliminary data.</text>
</comment>
<feature type="compositionally biased region" description="Basic and acidic residues" evidence="1">
    <location>
        <begin position="69"/>
        <end position="106"/>
    </location>
</feature>
<reference evidence="3" key="1">
    <citation type="submission" date="2023-07" db="EMBL/GenBank/DDBJ databases">
        <authorList>
            <consortium name="AG Swart"/>
            <person name="Singh M."/>
            <person name="Singh A."/>
            <person name="Seah K."/>
            <person name="Emmerich C."/>
        </authorList>
    </citation>
    <scope>NUCLEOTIDE SEQUENCE</scope>
    <source>
        <strain evidence="3">DP1</strain>
    </source>
</reference>
<organism evidence="3 4">
    <name type="scientific">Euplotes crassus</name>
    <dbReference type="NCBI Taxonomy" id="5936"/>
    <lineage>
        <taxon>Eukaryota</taxon>
        <taxon>Sar</taxon>
        <taxon>Alveolata</taxon>
        <taxon>Ciliophora</taxon>
        <taxon>Intramacronucleata</taxon>
        <taxon>Spirotrichea</taxon>
        <taxon>Hypotrichia</taxon>
        <taxon>Euplotida</taxon>
        <taxon>Euplotidae</taxon>
        <taxon>Moneuplotes</taxon>
    </lineage>
</organism>
<protein>
    <submittedName>
        <fullName evidence="3">Uncharacterized protein</fullName>
    </submittedName>
</protein>
<evidence type="ECO:0000313" key="4">
    <source>
        <dbReference type="Proteomes" id="UP001295684"/>
    </source>
</evidence>
<evidence type="ECO:0000313" key="3">
    <source>
        <dbReference type="EMBL" id="CAI2376960.1"/>
    </source>
</evidence>
<proteinExistence type="predicted"/>
<name>A0AAD1XRF1_EUPCR</name>
<keyword evidence="2" id="KW-0812">Transmembrane</keyword>
<keyword evidence="2" id="KW-0472">Membrane</keyword>
<feature type="transmembrane region" description="Helical" evidence="2">
    <location>
        <begin position="37"/>
        <end position="58"/>
    </location>
</feature>
<keyword evidence="4" id="KW-1185">Reference proteome</keyword>
<accession>A0AAD1XRF1</accession>
<sequence length="119" mass="13993">MICLFGGMIFHIVGIVWIAEEDCTDTDWYKLALANTIIFFVFFGLIFIGALICFFIGFSKSKPKRVKPQIKDENVEEKENKEGENKDNDTKDRNQKEKENKDKNENKDEEEDLEEEEIY</sequence>
<feature type="compositionally biased region" description="Acidic residues" evidence="1">
    <location>
        <begin position="107"/>
        <end position="119"/>
    </location>
</feature>
<dbReference type="EMBL" id="CAMPGE010018552">
    <property type="protein sequence ID" value="CAI2376960.1"/>
    <property type="molecule type" value="Genomic_DNA"/>
</dbReference>
<dbReference type="Proteomes" id="UP001295684">
    <property type="component" value="Unassembled WGS sequence"/>
</dbReference>
<dbReference type="AlphaFoldDB" id="A0AAD1XRF1"/>
<evidence type="ECO:0000256" key="1">
    <source>
        <dbReference type="SAM" id="MobiDB-lite"/>
    </source>
</evidence>
<evidence type="ECO:0000256" key="2">
    <source>
        <dbReference type="SAM" id="Phobius"/>
    </source>
</evidence>
<gene>
    <name evidence="3" type="ORF">ECRASSUSDP1_LOCUS18339</name>
</gene>
<feature type="region of interest" description="Disordered" evidence="1">
    <location>
        <begin position="62"/>
        <end position="119"/>
    </location>
</feature>